<dbReference type="GO" id="GO:0008270">
    <property type="term" value="F:zinc ion binding"/>
    <property type="evidence" value="ECO:0007669"/>
    <property type="project" value="UniProtKB-UniRule"/>
</dbReference>
<keyword evidence="7 12" id="KW-0863">Zinc-finger</keyword>
<keyword evidence="11 12" id="KW-0804">Transcription</keyword>
<gene>
    <name evidence="12 14" type="primary">dnaG</name>
    <name evidence="14" type="ORF">H9850_09780</name>
</gene>
<evidence type="ECO:0000259" key="13">
    <source>
        <dbReference type="PROSITE" id="PS50880"/>
    </source>
</evidence>
<dbReference type="InterPro" id="IPR002694">
    <property type="entry name" value="Znf_CHC2"/>
</dbReference>
<dbReference type="InterPro" id="IPR013264">
    <property type="entry name" value="DNAG_N"/>
</dbReference>
<dbReference type="HAMAP" id="MF_00974">
    <property type="entry name" value="DNA_primase_DnaG"/>
    <property type="match status" value="1"/>
</dbReference>
<accession>A0A9D1WEI0</accession>
<comment type="function">
    <text evidence="12">RNA polymerase that catalyzes the synthesis of short RNA molecules used as primers for DNA polymerase during DNA replication.</text>
</comment>
<dbReference type="PANTHER" id="PTHR30313:SF2">
    <property type="entry name" value="DNA PRIMASE"/>
    <property type="match status" value="1"/>
</dbReference>
<keyword evidence="2 12" id="KW-0639">Primosome</keyword>
<dbReference type="InterPro" id="IPR037068">
    <property type="entry name" value="DNA_primase_core_N_sf"/>
</dbReference>
<dbReference type="GO" id="GO:0006269">
    <property type="term" value="P:DNA replication, synthesis of primer"/>
    <property type="evidence" value="ECO:0007669"/>
    <property type="project" value="UniProtKB-UniRule"/>
</dbReference>
<dbReference type="FunFam" id="3.40.1360.10:FF:000002">
    <property type="entry name" value="DNA primase"/>
    <property type="match status" value="1"/>
</dbReference>
<dbReference type="InterPro" id="IPR034151">
    <property type="entry name" value="TOPRIM_DnaG_bac"/>
</dbReference>
<comment type="domain">
    <text evidence="12">Contains an N-terminal zinc-binding domain, a central core domain that contains the primase activity, and a C-terminal DnaB-binding domain.</text>
</comment>
<keyword evidence="5 12" id="KW-0235">DNA replication</keyword>
<dbReference type="Pfam" id="PF01807">
    <property type="entry name" value="Zn_ribbon_DnaG"/>
    <property type="match status" value="1"/>
</dbReference>
<organism evidence="14 15">
    <name type="scientific">Candidatus Anaerobiospirillum pullistercoris</name>
    <dbReference type="NCBI Taxonomy" id="2838452"/>
    <lineage>
        <taxon>Bacteria</taxon>
        <taxon>Pseudomonadati</taxon>
        <taxon>Pseudomonadota</taxon>
        <taxon>Gammaproteobacteria</taxon>
        <taxon>Aeromonadales</taxon>
        <taxon>Succinivibrionaceae</taxon>
        <taxon>Anaerobiospirillum</taxon>
    </lineage>
</organism>
<dbReference type="SUPFAM" id="SSF56731">
    <property type="entry name" value="DNA primase core"/>
    <property type="match status" value="1"/>
</dbReference>
<dbReference type="Gene3D" id="3.90.580.10">
    <property type="entry name" value="Zinc finger, CHC2-type domain"/>
    <property type="match status" value="1"/>
</dbReference>
<evidence type="ECO:0000313" key="14">
    <source>
        <dbReference type="EMBL" id="HIX57740.1"/>
    </source>
</evidence>
<dbReference type="Gene3D" id="3.40.1360.10">
    <property type="match status" value="1"/>
</dbReference>
<evidence type="ECO:0000256" key="8">
    <source>
        <dbReference type="ARBA" id="ARBA00022833"/>
    </source>
</evidence>
<dbReference type="InterPro" id="IPR006171">
    <property type="entry name" value="TOPRIM_dom"/>
</dbReference>
<dbReference type="PROSITE" id="PS50880">
    <property type="entry name" value="TOPRIM"/>
    <property type="match status" value="1"/>
</dbReference>
<reference evidence="14" key="2">
    <citation type="submission" date="2021-04" db="EMBL/GenBank/DDBJ databases">
        <authorList>
            <person name="Gilroy R."/>
        </authorList>
    </citation>
    <scope>NUCLEOTIDE SEQUENCE</scope>
    <source>
        <strain evidence="14">USASDec5-558</strain>
    </source>
</reference>
<evidence type="ECO:0000256" key="12">
    <source>
        <dbReference type="HAMAP-Rule" id="MF_00974"/>
    </source>
</evidence>
<evidence type="ECO:0000313" key="15">
    <source>
        <dbReference type="Proteomes" id="UP000886829"/>
    </source>
</evidence>
<dbReference type="GO" id="GO:1990077">
    <property type="term" value="C:primosome complex"/>
    <property type="evidence" value="ECO:0007669"/>
    <property type="project" value="UniProtKB-KW"/>
</dbReference>
<dbReference type="GO" id="GO:0003899">
    <property type="term" value="F:DNA-directed RNA polymerase activity"/>
    <property type="evidence" value="ECO:0007669"/>
    <property type="project" value="UniProtKB-UniRule"/>
</dbReference>
<comment type="similarity">
    <text evidence="12">Belongs to the DnaG primase family.</text>
</comment>
<dbReference type="Gene3D" id="3.90.980.10">
    <property type="entry name" value="DNA primase, catalytic core, N-terminal domain"/>
    <property type="match status" value="1"/>
</dbReference>
<evidence type="ECO:0000256" key="10">
    <source>
        <dbReference type="ARBA" id="ARBA00023125"/>
    </source>
</evidence>
<dbReference type="Pfam" id="PF08275">
    <property type="entry name" value="DNAG_N"/>
    <property type="match status" value="1"/>
</dbReference>
<dbReference type="SMART" id="SM00400">
    <property type="entry name" value="ZnF_CHCC"/>
    <property type="match status" value="1"/>
</dbReference>
<comment type="caution">
    <text evidence="14">The sequence shown here is derived from an EMBL/GenBank/DDBJ whole genome shotgun (WGS) entry which is preliminary data.</text>
</comment>
<keyword evidence="9" id="KW-0460">Magnesium</keyword>
<keyword evidence="10 12" id="KW-0238">DNA-binding</keyword>
<dbReference type="InterPro" id="IPR036977">
    <property type="entry name" value="DNA_primase_Znf_CHC2"/>
</dbReference>
<comment type="subunit">
    <text evidence="12">Monomer. Interacts with DnaB.</text>
</comment>
<dbReference type="AlphaFoldDB" id="A0A9D1WEI0"/>
<dbReference type="PANTHER" id="PTHR30313">
    <property type="entry name" value="DNA PRIMASE"/>
    <property type="match status" value="1"/>
</dbReference>
<dbReference type="Proteomes" id="UP000886829">
    <property type="component" value="Unassembled WGS sequence"/>
</dbReference>
<proteinExistence type="inferred from homology"/>
<evidence type="ECO:0000256" key="6">
    <source>
        <dbReference type="ARBA" id="ARBA00022723"/>
    </source>
</evidence>
<dbReference type="InterPro" id="IPR050219">
    <property type="entry name" value="DnaG_primase"/>
</dbReference>
<keyword evidence="8 12" id="KW-0862">Zinc</keyword>
<dbReference type="GO" id="GO:0005737">
    <property type="term" value="C:cytoplasm"/>
    <property type="evidence" value="ECO:0007669"/>
    <property type="project" value="TreeGrafter"/>
</dbReference>
<evidence type="ECO:0000256" key="7">
    <source>
        <dbReference type="ARBA" id="ARBA00022771"/>
    </source>
</evidence>
<evidence type="ECO:0000256" key="9">
    <source>
        <dbReference type="ARBA" id="ARBA00022842"/>
    </source>
</evidence>
<dbReference type="GO" id="GO:0000428">
    <property type="term" value="C:DNA-directed RNA polymerase complex"/>
    <property type="evidence" value="ECO:0007669"/>
    <property type="project" value="UniProtKB-KW"/>
</dbReference>
<dbReference type="GO" id="GO:0003677">
    <property type="term" value="F:DNA binding"/>
    <property type="evidence" value="ECO:0007669"/>
    <property type="project" value="UniProtKB-KW"/>
</dbReference>
<evidence type="ECO:0000256" key="4">
    <source>
        <dbReference type="ARBA" id="ARBA00022695"/>
    </source>
</evidence>
<dbReference type="SMART" id="SM00493">
    <property type="entry name" value="TOPRIM"/>
    <property type="match status" value="1"/>
</dbReference>
<keyword evidence="6 12" id="KW-0479">Metal-binding</keyword>
<evidence type="ECO:0000256" key="11">
    <source>
        <dbReference type="ARBA" id="ARBA00023163"/>
    </source>
</evidence>
<evidence type="ECO:0000256" key="2">
    <source>
        <dbReference type="ARBA" id="ARBA00022515"/>
    </source>
</evidence>
<dbReference type="CDD" id="cd03364">
    <property type="entry name" value="TOPRIM_DnaG_primases"/>
    <property type="match status" value="1"/>
</dbReference>
<keyword evidence="1 12" id="KW-0240">DNA-directed RNA polymerase</keyword>
<dbReference type="FunFam" id="3.90.580.10:FF:000001">
    <property type="entry name" value="DNA primase"/>
    <property type="match status" value="1"/>
</dbReference>
<dbReference type="InterPro" id="IPR006295">
    <property type="entry name" value="DNA_primase_DnaG"/>
</dbReference>
<name>A0A9D1WEI0_9GAMM</name>
<evidence type="ECO:0000256" key="5">
    <source>
        <dbReference type="ARBA" id="ARBA00022705"/>
    </source>
</evidence>
<sequence length="460" mass="52723">MAYVPKEFLQQLLSRIDLVQLIGMYCDLKPAGDKYSCCCPFHQEKTPSFYVLADHKHFKCFGCNAYGDAIDFLVKYKNLSFLEAVKELASYAGMQLPQEFTEVSEEQKQRAQMVAAPQDYYAFLERVCSFFSAQLMSNAPALNYLRQYRQLCPELINDFRLGYAPDDFDYIFSLCRNATEIKMALELGLLKARKGQEQQPNPQTYAFFRDRIMIPLRDRQGRVIGFGARRVKDDPRVAKYINSPESPIFRKRQELYGLYECLQFNHNRPDSIIVVEGYLDALSLYQAGFTNVVAALGTALTSEHIKLMQRYTKSIVLCFDGDQAGRDATWKALQVATPVVDPDCGVSVVYLPESFDPDTLLRTYGLSVMEHYLGARLSYVESIVHHESIRYDCSDPTQRVMFISAVLPMIKAMTLPMNRSVALYIVSAYLQMEMPRLQELLNMTEPDPAFCAHEHLDYQQ</sequence>
<dbReference type="EMBL" id="DXEV01000193">
    <property type="protein sequence ID" value="HIX57740.1"/>
    <property type="molecule type" value="Genomic_DNA"/>
</dbReference>
<feature type="zinc finger region" description="CHC2-type" evidence="12">
    <location>
        <begin position="39"/>
        <end position="63"/>
    </location>
</feature>
<dbReference type="Pfam" id="PF13155">
    <property type="entry name" value="Toprim_2"/>
    <property type="match status" value="1"/>
</dbReference>
<keyword evidence="3 12" id="KW-0808">Transferase</keyword>
<dbReference type="NCBIfam" id="TIGR01391">
    <property type="entry name" value="dnaG"/>
    <property type="match status" value="1"/>
</dbReference>
<reference evidence="14" key="1">
    <citation type="journal article" date="2021" name="PeerJ">
        <title>Extensive microbial diversity within the chicken gut microbiome revealed by metagenomics and culture.</title>
        <authorList>
            <person name="Gilroy R."/>
            <person name="Ravi A."/>
            <person name="Getino M."/>
            <person name="Pursley I."/>
            <person name="Horton D.L."/>
            <person name="Alikhan N.F."/>
            <person name="Baker D."/>
            <person name="Gharbi K."/>
            <person name="Hall N."/>
            <person name="Watson M."/>
            <person name="Adriaenssens E.M."/>
            <person name="Foster-Nyarko E."/>
            <person name="Jarju S."/>
            <person name="Secka A."/>
            <person name="Antonio M."/>
            <person name="Oren A."/>
            <person name="Chaudhuri R.R."/>
            <person name="La Ragione R."/>
            <person name="Hildebrand F."/>
            <person name="Pallen M.J."/>
        </authorList>
    </citation>
    <scope>NUCLEOTIDE SEQUENCE</scope>
    <source>
        <strain evidence="14">USASDec5-558</strain>
    </source>
</reference>
<evidence type="ECO:0000256" key="1">
    <source>
        <dbReference type="ARBA" id="ARBA00022478"/>
    </source>
</evidence>
<comment type="catalytic activity">
    <reaction evidence="12">
        <text>ssDNA + n NTP = ssDNA/pppN(pN)n-1 hybrid + (n-1) diphosphate.</text>
        <dbReference type="EC" id="2.7.7.101"/>
    </reaction>
</comment>
<feature type="domain" description="Toprim" evidence="13">
    <location>
        <begin position="270"/>
        <end position="352"/>
    </location>
</feature>
<dbReference type="SUPFAM" id="SSF57783">
    <property type="entry name" value="Zinc beta-ribbon"/>
    <property type="match status" value="1"/>
</dbReference>
<evidence type="ECO:0000256" key="3">
    <source>
        <dbReference type="ARBA" id="ARBA00022679"/>
    </source>
</evidence>
<dbReference type="EC" id="2.7.7.101" evidence="12"/>
<comment type="cofactor">
    <cofactor evidence="12">
        <name>Zn(2+)</name>
        <dbReference type="ChEBI" id="CHEBI:29105"/>
    </cofactor>
    <text evidence="12">Binds 1 zinc ion per monomer.</text>
</comment>
<keyword evidence="4 12" id="KW-0548">Nucleotidyltransferase</keyword>
<dbReference type="InterPro" id="IPR030846">
    <property type="entry name" value="DnaG_bac"/>
</dbReference>
<protein>
    <recommendedName>
        <fullName evidence="12">DNA primase</fullName>
        <ecNumber evidence="12">2.7.7.101</ecNumber>
    </recommendedName>
</protein>